<dbReference type="EMBL" id="GBRH01282879">
    <property type="protein sequence ID" value="JAD15016.1"/>
    <property type="molecule type" value="Transcribed_RNA"/>
</dbReference>
<proteinExistence type="predicted"/>
<organism evidence="1">
    <name type="scientific">Arundo donax</name>
    <name type="common">Giant reed</name>
    <name type="synonym">Donax arundinaceus</name>
    <dbReference type="NCBI Taxonomy" id="35708"/>
    <lineage>
        <taxon>Eukaryota</taxon>
        <taxon>Viridiplantae</taxon>
        <taxon>Streptophyta</taxon>
        <taxon>Embryophyta</taxon>
        <taxon>Tracheophyta</taxon>
        <taxon>Spermatophyta</taxon>
        <taxon>Magnoliopsida</taxon>
        <taxon>Liliopsida</taxon>
        <taxon>Poales</taxon>
        <taxon>Poaceae</taxon>
        <taxon>PACMAD clade</taxon>
        <taxon>Arundinoideae</taxon>
        <taxon>Arundineae</taxon>
        <taxon>Arundo</taxon>
    </lineage>
</organism>
<reference evidence="1" key="2">
    <citation type="journal article" date="2015" name="Data Brief">
        <title>Shoot transcriptome of the giant reed, Arundo donax.</title>
        <authorList>
            <person name="Barrero R.A."/>
            <person name="Guerrero F.D."/>
            <person name="Moolhuijzen P."/>
            <person name="Goolsby J.A."/>
            <person name="Tidwell J."/>
            <person name="Bellgard S.E."/>
            <person name="Bellgard M.I."/>
        </authorList>
    </citation>
    <scope>NUCLEOTIDE SEQUENCE</scope>
    <source>
        <tissue evidence="1">Shoot tissue taken approximately 20 cm above the soil surface</tissue>
    </source>
</reference>
<reference evidence="1" key="1">
    <citation type="submission" date="2014-09" db="EMBL/GenBank/DDBJ databases">
        <authorList>
            <person name="Magalhaes I.L.F."/>
            <person name="Oliveira U."/>
            <person name="Santos F.R."/>
            <person name="Vidigal T.H.D.A."/>
            <person name="Brescovit A.D."/>
            <person name="Santos A.J."/>
        </authorList>
    </citation>
    <scope>NUCLEOTIDE SEQUENCE</scope>
    <source>
        <tissue evidence="1">Shoot tissue taken approximately 20 cm above the soil surface</tissue>
    </source>
</reference>
<sequence length="69" mass="7762">MLPQPLEPEVASEPEKFELSSPLYWLKTEFRECAALVLSFLELPLSFARPAESETAFRLSKILSSSSES</sequence>
<protein>
    <submittedName>
        <fullName evidence="1">Uncharacterized protein</fullName>
    </submittedName>
</protein>
<accession>A0A0A8XNM3</accession>
<dbReference type="AlphaFoldDB" id="A0A0A8XNM3"/>
<evidence type="ECO:0000313" key="1">
    <source>
        <dbReference type="EMBL" id="JAD15016.1"/>
    </source>
</evidence>
<name>A0A0A8XNM3_ARUDO</name>